<protein>
    <submittedName>
        <fullName evidence="2">Uncharacterized protein</fullName>
    </submittedName>
</protein>
<accession>A0A853B5K2</accession>
<name>A0A853B5K2_9PSEU</name>
<feature type="region of interest" description="Disordered" evidence="1">
    <location>
        <begin position="39"/>
        <end position="80"/>
    </location>
</feature>
<feature type="compositionally biased region" description="Low complexity" evidence="1">
    <location>
        <begin position="211"/>
        <end position="220"/>
    </location>
</feature>
<dbReference type="AlphaFoldDB" id="A0A853B5K2"/>
<evidence type="ECO:0000313" key="2">
    <source>
        <dbReference type="EMBL" id="NYI90082.1"/>
    </source>
</evidence>
<evidence type="ECO:0000313" key="3">
    <source>
        <dbReference type="Proteomes" id="UP000549616"/>
    </source>
</evidence>
<dbReference type="EMBL" id="JACCFK010000001">
    <property type="protein sequence ID" value="NYI90082.1"/>
    <property type="molecule type" value="Genomic_DNA"/>
</dbReference>
<sequence>MCLDSLLSDRSPSCRPHHSPRCRCAMSCAHLRPTRRSGLDRAQVPCHSGADSGLRARPGAAQEPRSVSPEAPASEPRRSCWLPASGARPAAAACPGLQAAAAECSPSSTPPPRSAHPGRRPVAPDCLPGDSGVRLAPRIRPARSLRGRGLPAPAGPAHGSLAGAPRRSRSPASVRRQWSESCVPGPSLGCLGEQQALGPSVARRRPGRGNASRSLRPAGSSSGGAGRQPVTE</sequence>
<comment type="caution">
    <text evidence="2">The sequence shown here is derived from an EMBL/GenBank/DDBJ whole genome shotgun (WGS) entry which is preliminary data.</text>
</comment>
<keyword evidence="3" id="KW-1185">Reference proteome</keyword>
<feature type="region of interest" description="Disordered" evidence="1">
    <location>
        <begin position="1"/>
        <end position="20"/>
    </location>
</feature>
<evidence type="ECO:0000256" key="1">
    <source>
        <dbReference type="SAM" id="MobiDB-lite"/>
    </source>
</evidence>
<dbReference type="Proteomes" id="UP000549616">
    <property type="component" value="Unassembled WGS sequence"/>
</dbReference>
<feature type="region of interest" description="Disordered" evidence="1">
    <location>
        <begin position="102"/>
        <end position="232"/>
    </location>
</feature>
<proteinExistence type="predicted"/>
<gene>
    <name evidence="2" type="ORF">HNR02_003405</name>
</gene>
<reference evidence="2 3" key="1">
    <citation type="submission" date="2020-07" db="EMBL/GenBank/DDBJ databases">
        <title>Sequencing the genomes of 1000 actinobacteria strains.</title>
        <authorList>
            <person name="Klenk H.-P."/>
        </authorList>
    </citation>
    <scope>NUCLEOTIDE SEQUENCE [LARGE SCALE GENOMIC DNA]</scope>
    <source>
        <strain evidence="2 3">DSM 104006</strain>
    </source>
</reference>
<organism evidence="2 3">
    <name type="scientific">Amycolatopsis endophytica</name>
    <dbReference type="NCBI Taxonomy" id="860233"/>
    <lineage>
        <taxon>Bacteria</taxon>
        <taxon>Bacillati</taxon>
        <taxon>Actinomycetota</taxon>
        <taxon>Actinomycetes</taxon>
        <taxon>Pseudonocardiales</taxon>
        <taxon>Pseudonocardiaceae</taxon>
        <taxon>Amycolatopsis</taxon>
    </lineage>
</organism>